<dbReference type="GO" id="GO:0016787">
    <property type="term" value="F:hydrolase activity"/>
    <property type="evidence" value="ECO:0007669"/>
    <property type="project" value="UniProtKB-KW"/>
</dbReference>
<keyword evidence="4" id="KW-0479">Metal-binding</keyword>
<keyword evidence="3" id="KW-0540">Nuclease</keyword>
<dbReference type="PROSITE" id="PS51027">
    <property type="entry name" value="INTEGRASE_DBD"/>
    <property type="match status" value="1"/>
</dbReference>
<dbReference type="SUPFAM" id="SSF53098">
    <property type="entry name" value="Ribonuclease H-like"/>
    <property type="match status" value="1"/>
</dbReference>
<keyword evidence="16" id="KW-1185">Reference proteome</keyword>
<proteinExistence type="predicted"/>
<feature type="DNA-binding region" description="Integrase-type" evidence="12">
    <location>
        <begin position="186"/>
        <end position="233"/>
    </location>
</feature>
<keyword evidence="7" id="KW-0862">Zinc</keyword>
<dbReference type="AlphaFoldDB" id="A0A218UG14"/>
<protein>
    <submittedName>
        <fullName evidence="15">Pol polyprotein</fullName>
    </submittedName>
</protein>
<dbReference type="PANTHER" id="PTHR41694">
    <property type="entry name" value="ENDOGENOUS RETROVIRUS GROUP K MEMBER POL PROTEIN"/>
    <property type="match status" value="1"/>
</dbReference>
<dbReference type="GO" id="GO:0046872">
    <property type="term" value="F:metal ion binding"/>
    <property type="evidence" value="ECO:0007669"/>
    <property type="project" value="UniProtKB-KW"/>
</dbReference>
<keyword evidence="11" id="KW-0511">Multifunctional enzyme</keyword>
<organism evidence="15 16">
    <name type="scientific">Lonchura striata</name>
    <name type="common">white-rumped munia</name>
    <dbReference type="NCBI Taxonomy" id="40157"/>
    <lineage>
        <taxon>Eukaryota</taxon>
        <taxon>Metazoa</taxon>
        <taxon>Chordata</taxon>
        <taxon>Craniata</taxon>
        <taxon>Vertebrata</taxon>
        <taxon>Euteleostomi</taxon>
        <taxon>Archelosauria</taxon>
        <taxon>Archosauria</taxon>
        <taxon>Dinosauria</taxon>
        <taxon>Saurischia</taxon>
        <taxon>Theropoda</taxon>
        <taxon>Coelurosauria</taxon>
        <taxon>Aves</taxon>
        <taxon>Neognathae</taxon>
        <taxon>Neoaves</taxon>
        <taxon>Telluraves</taxon>
        <taxon>Australaves</taxon>
        <taxon>Passeriformes</taxon>
        <taxon>Passeroidea</taxon>
        <taxon>Estrildidae</taxon>
        <taxon>Estrildinae</taxon>
        <taxon>Lonchura</taxon>
    </lineage>
</organism>
<evidence type="ECO:0000256" key="6">
    <source>
        <dbReference type="ARBA" id="ARBA00022801"/>
    </source>
</evidence>
<evidence type="ECO:0000256" key="2">
    <source>
        <dbReference type="ARBA" id="ARBA00022695"/>
    </source>
</evidence>
<dbReference type="Gene3D" id="3.30.420.10">
    <property type="entry name" value="Ribonuclease H-like superfamily/Ribonuclease H"/>
    <property type="match status" value="1"/>
</dbReference>
<evidence type="ECO:0000259" key="13">
    <source>
        <dbReference type="PROSITE" id="PS50994"/>
    </source>
</evidence>
<keyword evidence="8" id="KW-0229">DNA integration</keyword>
<dbReference type="GO" id="GO:0003964">
    <property type="term" value="F:RNA-directed DNA polymerase activity"/>
    <property type="evidence" value="ECO:0007669"/>
    <property type="project" value="UniProtKB-KW"/>
</dbReference>
<gene>
    <name evidence="15" type="primary">POL_3</name>
    <name evidence="15" type="ORF">RLOC_00012735</name>
</gene>
<dbReference type="InterPro" id="IPR012337">
    <property type="entry name" value="RNaseH-like_sf"/>
</dbReference>
<keyword evidence="2" id="KW-0548">Nucleotidyltransferase</keyword>
<dbReference type="GO" id="GO:0003677">
    <property type="term" value="F:DNA binding"/>
    <property type="evidence" value="ECO:0007669"/>
    <property type="project" value="UniProtKB-KW"/>
</dbReference>
<keyword evidence="5" id="KW-0255">Endonuclease</keyword>
<evidence type="ECO:0000259" key="14">
    <source>
        <dbReference type="PROSITE" id="PS51027"/>
    </source>
</evidence>
<dbReference type="InterPro" id="IPR001037">
    <property type="entry name" value="Integrase_C_retrovir"/>
</dbReference>
<dbReference type="Pfam" id="PF00552">
    <property type="entry name" value="IN_DBD_C"/>
    <property type="match status" value="1"/>
</dbReference>
<evidence type="ECO:0000313" key="15">
    <source>
        <dbReference type="EMBL" id="OWK52528.1"/>
    </source>
</evidence>
<reference evidence="15 16" key="1">
    <citation type="submission" date="2017-05" db="EMBL/GenBank/DDBJ databases">
        <title>Genome of assembly of the Bengalese finch, Lonchura striata domestica.</title>
        <authorList>
            <person name="Colquitt B.M."/>
            <person name="Brainard M.S."/>
        </authorList>
    </citation>
    <scope>NUCLEOTIDE SEQUENCE [LARGE SCALE GENOMIC DNA]</scope>
    <source>
        <strain evidence="15">White83orange57</strain>
    </source>
</reference>
<dbReference type="GO" id="GO:0004519">
    <property type="term" value="F:endonuclease activity"/>
    <property type="evidence" value="ECO:0007669"/>
    <property type="project" value="UniProtKB-KW"/>
</dbReference>
<dbReference type="EMBL" id="MUZQ01000340">
    <property type="protein sequence ID" value="OWK52528.1"/>
    <property type="molecule type" value="Genomic_DNA"/>
</dbReference>
<dbReference type="GO" id="GO:0015074">
    <property type="term" value="P:DNA integration"/>
    <property type="evidence" value="ECO:0007669"/>
    <property type="project" value="UniProtKB-KW"/>
</dbReference>
<sequence>MPKLSVLRPSTSANGDKPRGLGALELWQTDITHYNPFGRLKYLHVSIDTFSGAVFASLHTGEKTKDIIRHLFMAFATLGVPKAIKTDNGPGFTSARSAQFLQQWGIAHSTGIPHNPTGQAIVERSHKELKRLLEQQHDSALAMTPVERLCKALYVLNFLNCSDREPNPPALRHFCNNTRAVLKERPPVLIRDPESKTISGPYPLITWGRGYACISTAQSLKWIPGNTRMAARTSFTRKEQQKMSHCTQLIAATLPILLWLHVADGWVVPQPKENIWITLAKSLQQDNLCLAMGNVDNPLSTCLVGVPLIADDWPVANSDLLRTTGRRPNPVDTWDEWTKILPNSKEEPQELDLLGSSTARYCVKFYYRRPSQNWHGIDLAKNTYRKDVTPISKKYNSQTWCNYTTQVSELMSYALQSNPYKLVLLNSCLWNKSLIKCHENSDVYASAVQDNGGEFGVLMKTQRLLFPQPHVCGKAHINWTCFKRNNFTVLVVETEVEKFKLSMSAREEEQQHVAVGHFNGFDENDMRKHNMSHYDGKVKKKVYFLTPTFILFQRRIKWFDALKSRQEKDSRIDLEANPWKANRITLATLRRKKKKDLDRLEGWAEKKLLKFNEDKCRALHRRRNNPRHQRRLGLSCWKEFRGEGPGVPHGQQTVHEPAVCPGAKKANGVLECIRKSTASRLREDKERDMELLEQIQ</sequence>
<dbReference type="GO" id="GO:0035613">
    <property type="term" value="F:RNA stem-loop binding"/>
    <property type="evidence" value="ECO:0007669"/>
    <property type="project" value="TreeGrafter"/>
</dbReference>
<dbReference type="InterPro" id="IPR001584">
    <property type="entry name" value="Integrase_cat-core"/>
</dbReference>
<keyword evidence="10" id="KW-0238">DNA-binding</keyword>
<dbReference type="InterPro" id="IPR036862">
    <property type="entry name" value="Integrase_C_dom_sf_retrovir"/>
</dbReference>
<feature type="domain" description="Integrase-type" evidence="14">
    <location>
        <begin position="186"/>
        <end position="233"/>
    </location>
</feature>
<dbReference type="PROSITE" id="PS50994">
    <property type="entry name" value="INTEGRASE"/>
    <property type="match status" value="1"/>
</dbReference>
<comment type="caution">
    <text evidence="15">The sequence shown here is derived from an EMBL/GenBank/DDBJ whole genome shotgun (WGS) entry which is preliminary data.</text>
</comment>
<keyword evidence="9" id="KW-0695">RNA-directed DNA polymerase</keyword>
<name>A0A218UG14_9PASE</name>
<evidence type="ECO:0000256" key="4">
    <source>
        <dbReference type="ARBA" id="ARBA00022723"/>
    </source>
</evidence>
<dbReference type="Gene3D" id="2.30.30.10">
    <property type="entry name" value="Integrase, C-terminal domain superfamily, retroviral"/>
    <property type="match status" value="1"/>
</dbReference>
<evidence type="ECO:0000256" key="12">
    <source>
        <dbReference type="PROSITE-ProRule" id="PRU00506"/>
    </source>
</evidence>
<dbReference type="Proteomes" id="UP000197619">
    <property type="component" value="Unassembled WGS sequence"/>
</dbReference>
<evidence type="ECO:0000256" key="3">
    <source>
        <dbReference type="ARBA" id="ARBA00022722"/>
    </source>
</evidence>
<keyword evidence="1" id="KW-0808">Transferase</keyword>
<evidence type="ECO:0000313" key="16">
    <source>
        <dbReference type="Proteomes" id="UP000197619"/>
    </source>
</evidence>
<evidence type="ECO:0000256" key="7">
    <source>
        <dbReference type="ARBA" id="ARBA00022833"/>
    </source>
</evidence>
<evidence type="ECO:0000256" key="5">
    <source>
        <dbReference type="ARBA" id="ARBA00022759"/>
    </source>
</evidence>
<evidence type="ECO:0000256" key="9">
    <source>
        <dbReference type="ARBA" id="ARBA00022918"/>
    </source>
</evidence>
<dbReference type="InterPro" id="IPR036397">
    <property type="entry name" value="RNaseH_sf"/>
</dbReference>
<accession>A0A218UG14</accession>
<evidence type="ECO:0000256" key="11">
    <source>
        <dbReference type="ARBA" id="ARBA00023268"/>
    </source>
</evidence>
<keyword evidence="6" id="KW-0378">Hydrolase</keyword>
<evidence type="ECO:0000256" key="1">
    <source>
        <dbReference type="ARBA" id="ARBA00022679"/>
    </source>
</evidence>
<dbReference type="SUPFAM" id="SSF50122">
    <property type="entry name" value="DNA-binding domain of retroviral integrase"/>
    <property type="match status" value="1"/>
</dbReference>
<dbReference type="PANTHER" id="PTHR41694:SF4">
    <property type="entry name" value="ENDOGENOUS RETROVIRUS GROUP K MEMBER 10 POL PROTEIN-RELATED"/>
    <property type="match status" value="1"/>
</dbReference>
<evidence type="ECO:0000256" key="10">
    <source>
        <dbReference type="ARBA" id="ARBA00023125"/>
    </source>
</evidence>
<evidence type="ECO:0000256" key="8">
    <source>
        <dbReference type="ARBA" id="ARBA00022908"/>
    </source>
</evidence>
<feature type="domain" description="Integrase catalytic" evidence="13">
    <location>
        <begin position="14"/>
        <end position="177"/>
    </location>
</feature>
<dbReference type="Pfam" id="PF00665">
    <property type="entry name" value="rve"/>
    <property type="match status" value="1"/>
</dbReference>